<dbReference type="InterPro" id="IPR018711">
    <property type="entry name" value="NAGPA"/>
</dbReference>
<dbReference type="Proteomes" id="UP000635726">
    <property type="component" value="Unassembled WGS sequence"/>
</dbReference>
<accession>A0A917UTD8</accession>
<protein>
    <recommendedName>
        <fullName evidence="2">Phosphodiester glycosidase domain-containing protein</fullName>
    </recommendedName>
</protein>
<reference evidence="3" key="2">
    <citation type="submission" date="2020-09" db="EMBL/GenBank/DDBJ databases">
        <authorList>
            <person name="Sun Q."/>
            <person name="Ohkuma M."/>
        </authorList>
    </citation>
    <scope>NUCLEOTIDE SEQUENCE</scope>
    <source>
        <strain evidence="3">JCM 14371</strain>
    </source>
</reference>
<dbReference type="EMBL" id="BMOE01000012">
    <property type="protein sequence ID" value="GGJ84028.1"/>
    <property type="molecule type" value="Genomic_DNA"/>
</dbReference>
<keyword evidence="4" id="KW-1185">Reference proteome</keyword>
<reference evidence="3" key="1">
    <citation type="journal article" date="2014" name="Int. J. Syst. Evol. Microbiol.">
        <title>Complete genome sequence of Corynebacterium casei LMG S-19264T (=DSM 44701T), isolated from a smear-ripened cheese.</title>
        <authorList>
            <consortium name="US DOE Joint Genome Institute (JGI-PGF)"/>
            <person name="Walter F."/>
            <person name="Albersmeier A."/>
            <person name="Kalinowski J."/>
            <person name="Ruckert C."/>
        </authorList>
    </citation>
    <scope>NUCLEOTIDE SEQUENCE</scope>
    <source>
        <strain evidence="3">JCM 14371</strain>
    </source>
</reference>
<dbReference type="PANTHER" id="PTHR40446">
    <property type="entry name" value="N-ACETYLGLUCOSAMINE-1-PHOSPHODIESTER ALPHA-N-ACETYLGLUCOSAMINIDASE"/>
    <property type="match status" value="1"/>
</dbReference>
<dbReference type="PANTHER" id="PTHR40446:SF2">
    <property type="entry name" value="N-ACETYLGLUCOSAMINE-1-PHOSPHODIESTER ALPHA-N-ACETYLGLUCOSAMINIDASE"/>
    <property type="match status" value="1"/>
</dbReference>
<dbReference type="Pfam" id="PF09992">
    <property type="entry name" value="NAGPA"/>
    <property type="match status" value="1"/>
</dbReference>
<name>A0A917UTD8_9DEIO</name>
<evidence type="ECO:0000259" key="2">
    <source>
        <dbReference type="Pfam" id="PF09992"/>
    </source>
</evidence>
<sequence length="656" mass="67194">MKRPVVPFRPSLLSAVLSVGVLLPGMAAARPVALAGVLTSPRIETKPLDGNVEGLPVWFLPRLGVTVRNTDGLLSLSYGGAVLSFQGGRWAASGLSAVPPVLPVPQSYNGSVHVAVSVLLALGVRPLADTPDLLDFVPLASSVAGTVPAAPASALPVTPGLQPAVPLPTTPLPTTPLPTTPLPATPPPVAPQPTPAQPTPPAPPALPFTPVATLASVRSSRTLDRNIELQRVVLEFNAPATYTVQRDRSGLTLTLPGVSGAPQTQKLESGDDLGVSLGATGSSVRLDTSGGASEIFTLQDPYRVVIDTTTNIDTSVPPPVRTDALPDGVTLRRLGGLSLLTFDDRYVPKVVTAPLGRSSGVADLVRTSGGVAGVNGGYFDPASSLPVDLVAQGGLMLAPSLERRATLGLDAQGTPRLGYPRPRYVLNGSGVQLTVNSVSARPNPAWVTAFVGDGRTGVGADSLTTLVLRGGTGLGGTGAGGTVARAMTGRFTPGVGDFTVTFDPARYPQLTLPSGSPLTYTLNWQTPGWDGMQEALAAGPLLVSAGKLVLDPVREGFDTSGGIWRATRQVAFVTVGTQSGIAFLSSGTPGDFARALLNAGVSSAMRLDSGSSATVYVTGGYLNAGGYLNTVWSRSVPNALVFVPKPTAQKGASRSR</sequence>
<evidence type="ECO:0000313" key="4">
    <source>
        <dbReference type="Proteomes" id="UP000635726"/>
    </source>
</evidence>
<dbReference type="AlphaFoldDB" id="A0A917UTD8"/>
<organism evidence="3 4">
    <name type="scientific">Deinococcus aquiradiocola</name>
    <dbReference type="NCBI Taxonomy" id="393059"/>
    <lineage>
        <taxon>Bacteria</taxon>
        <taxon>Thermotogati</taxon>
        <taxon>Deinococcota</taxon>
        <taxon>Deinococci</taxon>
        <taxon>Deinococcales</taxon>
        <taxon>Deinococcaceae</taxon>
        <taxon>Deinococcus</taxon>
    </lineage>
</organism>
<dbReference type="RefSeq" id="WP_229671047.1">
    <property type="nucleotide sequence ID" value="NZ_BMOE01000012.1"/>
</dbReference>
<proteinExistence type="predicted"/>
<gene>
    <name evidence="3" type="ORF">GCM10008939_29870</name>
</gene>
<evidence type="ECO:0000313" key="3">
    <source>
        <dbReference type="EMBL" id="GGJ84028.1"/>
    </source>
</evidence>
<comment type="caution">
    <text evidence="3">The sequence shown here is derived from an EMBL/GenBank/DDBJ whole genome shotgun (WGS) entry which is preliminary data.</text>
</comment>
<feature type="region of interest" description="Disordered" evidence="1">
    <location>
        <begin position="165"/>
        <end position="207"/>
    </location>
</feature>
<feature type="domain" description="Phosphodiester glycosidase" evidence="2">
    <location>
        <begin position="522"/>
        <end position="642"/>
    </location>
</feature>
<evidence type="ECO:0000256" key="1">
    <source>
        <dbReference type="SAM" id="MobiDB-lite"/>
    </source>
</evidence>